<feature type="compositionally biased region" description="Basic and acidic residues" evidence="1">
    <location>
        <begin position="1"/>
        <end position="18"/>
    </location>
</feature>
<protein>
    <submittedName>
        <fullName evidence="2">Uncharacterized protein</fullName>
    </submittedName>
</protein>
<dbReference type="Proteomes" id="UP001157006">
    <property type="component" value="Chromosome 3"/>
</dbReference>
<evidence type="ECO:0000313" key="2">
    <source>
        <dbReference type="EMBL" id="CAI8603795.1"/>
    </source>
</evidence>
<organism evidence="2 3">
    <name type="scientific">Vicia faba</name>
    <name type="common">Broad bean</name>
    <name type="synonym">Faba vulgaris</name>
    <dbReference type="NCBI Taxonomy" id="3906"/>
    <lineage>
        <taxon>Eukaryota</taxon>
        <taxon>Viridiplantae</taxon>
        <taxon>Streptophyta</taxon>
        <taxon>Embryophyta</taxon>
        <taxon>Tracheophyta</taxon>
        <taxon>Spermatophyta</taxon>
        <taxon>Magnoliopsida</taxon>
        <taxon>eudicotyledons</taxon>
        <taxon>Gunneridae</taxon>
        <taxon>Pentapetalae</taxon>
        <taxon>rosids</taxon>
        <taxon>fabids</taxon>
        <taxon>Fabales</taxon>
        <taxon>Fabaceae</taxon>
        <taxon>Papilionoideae</taxon>
        <taxon>50 kb inversion clade</taxon>
        <taxon>NPAAA clade</taxon>
        <taxon>Hologalegina</taxon>
        <taxon>IRL clade</taxon>
        <taxon>Fabeae</taxon>
        <taxon>Vicia</taxon>
    </lineage>
</organism>
<feature type="region of interest" description="Disordered" evidence="1">
    <location>
        <begin position="87"/>
        <end position="114"/>
    </location>
</feature>
<name>A0AAV1A4H4_VICFA</name>
<gene>
    <name evidence="2" type="ORF">VFH_III102560</name>
</gene>
<dbReference type="EMBL" id="OX451738">
    <property type="protein sequence ID" value="CAI8603795.1"/>
    <property type="molecule type" value="Genomic_DNA"/>
</dbReference>
<sequence length="114" mass="13041">MVDLKWKEERNNKNENLEKPCSVAAEEEKSKKESNPLEAASPTQTDADTNGRRHSSDGFHAATSTNLHSRSDGSLIYFQPQLRMTLRELSDRTQHSRDSEDERPRKDVMKGLNK</sequence>
<feature type="region of interest" description="Disordered" evidence="1">
    <location>
        <begin position="1"/>
        <end position="74"/>
    </location>
</feature>
<evidence type="ECO:0000256" key="1">
    <source>
        <dbReference type="SAM" id="MobiDB-lite"/>
    </source>
</evidence>
<feature type="compositionally biased region" description="Basic and acidic residues" evidence="1">
    <location>
        <begin position="26"/>
        <end position="35"/>
    </location>
</feature>
<keyword evidence="3" id="KW-1185">Reference proteome</keyword>
<dbReference type="AlphaFoldDB" id="A0AAV1A4H4"/>
<evidence type="ECO:0000313" key="3">
    <source>
        <dbReference type="Proteomes" id="UP001157006"/>
    </source>
</evidence>
<accession>A0AAV1A4H4</accession>
<proteinExistence type="predicted"/>
<reference evidence="2 3" key="1">
    <citation type="submission" date="2023-01" db="EMBL/GenBank/DDBJ databases">
        <authorList>
            <person name="Kreplak J."/>
        </authorList>
    </citation>
    <scope>NUCLEOTIDE SEQUENCE [LARGE SCALE GENOMIC DNA]</scope>
</reference>